<dbReference type="PRINTS" id="PR00700">
    <property type="entry name" value="PRTYPHPHTASE"/>
</dbReference>
<dbReference type="InterPro" id="IPR029021">
    <property type="entry name" value="Prot-tyrosine_phosphatase-like"/>
</dbReference>
<dbReference type="InterPro" id="IPR050348">
    <property type="entry name" value="Protein-Tyr_Phosphatase"/>
</dbReference>
<dbReference type="Pfam" id="PF00102">
    <property type="entry name" value="Y_phosphatase"/>
    <property type="match status" value="1"/>
</dbReference>
<dbReference type="PANTHER" id="PTHR19134">
    <property type="entry name" value="RECEPTOR-TYPE TYROSINE-PROTEIN PHOSPHATASE"/>
    <property type="match status" value="1"/>
</dbReference>
<dbReference type="PROSITE" id="PS50055">
    <property type="entry name" value="TYR_PHOSPHATASE_PTP"/>
    <property type="match status" value="1"/>
</dbReference>
<dbReference type="CDD" id="cd00047">
    <property type="entry name" value="PTPc"/>
    <property type="match status" value="1"/>
</dbReference>
<dbReference type="PROSITE" id="PS50056">
    <property type="entry name" value="TYR_PHOSPHATASE_2"/>
    <property type="match status" value="1"/>
</dbReference>
<keyword evidence="1" id="KW-0812">Transmembrane</keyword>
<feature type="transmembrane region" description="Helical" evidence="1">
    <location>
        <begin position="101"/>
        <end position="130"/>
    </location>
</feature>
<sequence>MSSSSTSSTLSTASSKTTSSKTTSISISRIGNTIIAPTTINKPNTMRTSTSSISTVQSLTKSAVTSTKPSTLSTSTDFSSSFFQSPSNIASAPPISGDVSILYFIIVGTLVPLLLVMIVVIAIIIIALVIMKRRVKKNLYIVNESPTTSAEEMQIFYFRRSVIKYWATEATEVIFGEYSIKLLNEELYDLYTERTIEIKNKMKGGSRHKVVQYQITGWEPNGEVTCHQAILMILEEMNKTQRRSGNTSIVVHCSDTVGRSAMFCAAATTINKCKTEGVIDVFQVLKSQRIQKPGSVQTVEQYKGIFEIVQIYLDSFMLYSNFSS</sequence>
<dbReference type="InterPro" id="IPR000387">
    <property type="entry name" value="Tyr_Pase_dom"/>
</dbReference>
<feature type="domain" description="Tyrosine-protein phosphatase" evidence="2">
    <location>
        <begin position="44"/>
        <end position="312"/>
    </location>
</feature>
<dbReference type="OrthoDB" id="6108687at2759"/>
<keyword evidence="1" id="KW-0472">Membrane</keyword>
<evidence type="ECO:0000256" key="1">
    <source>
        <dbReference type="SAM" id="Phobius"/>
    </source>
</evidence>
<accession>A0A1X7T5K4</accession>
<reference evidence="4" key="1">
    <citation type="submission" date="2017-05" db="UniProtKB">
        <authorList>
            <consortium name="EnsemblMetazoa"/>
        </authorList>
    </citation>
    <scope>IDENTIFICATION</scope>
</reference>
<dbReference type="Gene3D" id="3.90.190.10">
    <property type="entry name" value="Protein tyrosine phosphatase superfamily"/>
    <property type="match status" value="1"/>
</dbReference>
<dbReference type="PANTHER" id="PTHR19134:SF449">
    <property type="entry name" value="TYROSINE-PROTEIN PHOSPHATASE 1"/>
    <property type="match status" value="1"/>
</dbReference>
<evidence type="ECO:0000259" key="3">
    <source>
        <dbReference type="PROSITE" id="PS50056"/>
    </source>
</evidence>
<dbReference type="InParanoid" id="A0A1X7T5K4"/>
<evidence type="ECO:0000313" key="4">
    <source>
        <dbReference type="EnsemblMetazoa" id="Aqu2.1.09794_001"/>
    </source>
</evidence>
<name>A0A1X7T5K4_AMPQE</name>
<dbReference type="InterPro" id="IPR000242">
    <property type="entry name" value="PTP_cat"/>
</dbReference>
<dbReference type="InterPro" id="IPR003595">
    <property type="entry name" value="Tyr_Pase_cat"/>
</dbReference>
<keyword evidence="1" id="KW-1133">Transmembrane helix</keyword>
<organism evidence="4">
    <name type="scientific">Amphimedon queenslandica</name>
    <name type="common">Sponge</name>
    <dbReference type="NCBI Taxonomy" id="400682"/>
    <lineage>
        <taxon>Eukaryota</taxon>
        <taxon>Metazoa</taxon>
        <taxon>Porifera</taxon>
        <taxon>Demospongiae</taxon>
        <taxon>Heteroscleromorpha</taxon>
        <taxon>Haplosclerida</taxon>
        <taxon>Niphatidae</taxon>
        <taxon>Amphimedon</taxon>
    </lineage>
</organism>
<dbReference type="GO" id="GO:0004725">
    <property type="term" value="F:protein tyrosine phosphatase activity"/>
    <property type="evidence" value="ECO:0007669"/>
    <property type="project" value="InterPro"/>
</dbReference>
<dbReference type="SMART" id="SM00194">
    <property type="entry name" value="PTPc"/>
    <property type="match status" value="1"/>
</dbReference>
<proteinExistence type="predicted"/>
<dbReference type="EnsemblMetazoa" id="Aqu2.1.09794_001">
    <property type="protein sequence ID" value="Aqu2.1.09794_001"/>
    <property type="gene ID" value="Aqu2.1.09794"/>
</dbReference>
<evidence type="ECO:0000259" key="2">
    <source>
        <dbReference type="PROSITE" id="PS50055"/>
    </source>
</evidence>
<dbReference type="SUPFAM" id="SSF52799">
    <property type="entry name" value="(Phosphotyrosine protein) phosphatases II"/>
    <property type="match status" value="1"/>
</dbReference>
<evidence type="ECO:0008006" key="5">
    <source>
        <dbReference type="Google" id="ProtNLM"/>
    </source>
</evidence>
<feature type="domain" description="Tyrosine specific protein phosphatases" evidence="3">
    <location>
        <begin position="228"/>
        <end position="303"/>
    </location>
</feature>
<dbReference type="AlphaFoldDB" id="A0A1X7T5K4"/>
<dbReference type="SMART" id="SM00404">
    <property type="entry name" value="PTPc_motif"/>
    <property type="match status" value="1"/>
</dbReference>
<protein>
    <recommendedName>
        <fullName evidence="5">Protein-tyrosine-phosphatase</fullName>
    </recommendedName>
</protein>